<dbReference type="InterPro" id="IPR035906">
    <property type="entry name" value="MetI-like_sf"/>
</dbReference>
<evidence type="ECO:0000256" key="4">
    <source>
        <dbReference type="ARBA" id="ARBA00022989"/>
    </source>
</evidence>
<keyword evidence="2 6" id="KW-0813">Transport</keyword>
<dbReference type="CDD" id="cd06261">
    <property type="entry name" value="TM_PBP2"/>
    <property type="match status" value="1"/>
</dbReference>
<comment type="similarity">
    <text evidence="6">Belongs to the binding-protein-dependent transport system permease family.</text>
</comment>
<name>A0ABT4ZCA7_9RHOB</name>
<dbReference type="InterPro" id="IPR051204">
    <property type="entry name" value="ABC_transp_perm/SBD"/>
</dbReference>
<protein>
    <submittedName>
        <fullName evidence="8">ABC transporter permease</fullName>
    </submittedName>
</protein>
<feature type="transmembrane region" description="Helical" evidence="6">
    <location>
        <begin position="341"/>
        <end position="360"/>
    </location>
</feature>
<evidence type="ECO:0000313" key="8">
    <source>
        <dbReference type="EMBL" id="MDB6176280.1"/>
    </source>
</evidence>
<keyword evidence="9" id="KW-1185">Reference proteome</keyword>
<feature type="transmembrane region" description="Helical" evidence="6">
    <location>
        <begin position="97"/>
        <end position="116"/>
    </location>
</feature>
<dbReference type="SUPFAM" id="SSF161098">
    <property type="entry name" value="MetI-like"/>
    <property type="match status" value="1"/>
</dbReference>
<keyword evidence="4 6" id="KW-1133">Transmembrane helix</keyword>
<feature type="transmembrane region" description="Helical" evidence="6">
    <location>
        <begin position="123"/>
        <end position="145"/>
    </location>
</feature>
<sequence length="377" mass="39060">MIAALVAVGTMLPLALLRANRIVPGEALPIWQALPAFQAGILIVALLICVIASIWLRVPGLRLGGAIGGVAILLVLMGQAGGYLTPAGNDLARVSPAAGFWLLLFALSLTVTDALAKMKLRPIWRILGVLLAGVGLLLLLGSGQWDDLSVLREYQVRSAAFWREAERHLLLAFGSLSAAVLIGVPLGVACFRVPRLKSAVLNLLNIVQTVPSIAVFGLLIAPLAWIAATIPGAARIGVSGIGAAPAMVALFAYSLLPVVSNTVIGLENVPGRIRDAAFGMGMTRRQAFMAVEVPLAFPVILTGIRIVLVQNIGLATIAGLIGGGGFGVFVFQGMGQTATDLILLGALPTVILATASAVLLDAVVEISESSATRTMRA</sequence>
<dbReference type="InterPro" id="IPR000515">
    <property type="entry name" value="MetI-like"/>
</dbReference>
<evidence type="ECO:0000256" key="3">
    <source>
        <dbReference type="ARBA" id="ARBA00022692"/>
    </source>
</evidence>
<keyword evidence="3 6" id="KW-0812">Transmembrane</keyword>
<feature type="transmembrane region" description="Helical" evidence="6">
    <location>
        <begin position="169"/>
        <end position="191"/>
    </location>
</feature>
<evidence type="ECO:0000256" key="2">
    <source>
        <dbReference type="ARBA" id="ARBA00022448"/>
    </source>
</evidence>
<organism evidence="8 9">
    <name type="scientific">Paracoccus onchidii</name>
    <dbReference type="NCBI Taxonomy" id="3017813"/>
    <lineage>
        <taxon>Bacteria</taxon>
        <taxon>Pseudomonadati</taxon>
        <taxon>Pseudomonadota</taxon>
        <taxon>Alphaproteobacteria</taxon>
        <taxon>Rhodobacterales</taxon>
        <taxon>Paracoccaceae</taxon>
        <taxon>Paracoccus</taxon>
    </lineage>
</organism>
<proteinExistence type="inferred from homology"/>
<evidence type="ECO:0000313" key="9">
    <source>
        <dbReference type="Proteomes" id="UP001165641"/>
    </source>
</evidence>
<gene>
    <name evidence="8" type="ORF">PAF17_02025</name>
</gene>
<dbReference type="EMBL" id="JAQBIE010000002">
    <property type="protein sequence ID" value="MDB6176280.1"/>
    <property type="molecule type" value="Genomic_DNA"/>
</dbReference>
<feature type="transmembrane region" description="Helical" evidence="6">
    <location>
        <begin position="203"/>
        <end position="226"/>
    </location>
</feature>
<dbReference type="Pfam" id="PF00528">
    <property type="entry name" value="BPD_transp_1"/>
    <property type="match status" value="1"/>
</dbReference>
<dbReference type="RefSeq" id="WP_271887416.1">
    <property type="nucleotide sequence ID" value="NZ_JAQBIE010000002.1"/>
</dbReference>
<feature type="domain" description="ABC transmembrane type-1" evidence="7">
    <location>
        <begin position="165"/>
        <end position="360"/>
    </location>
</feature>
<dbReference type="PROSITE" id="PS50928">
    <property type="entry name" value="ABC_TM1"/>
    <property type="match status" value="1"/>
</dbReference>
<feature type="transmembrane region" description="Helical" evidence="6">
    <location>
        <begin position="35"/>
        <end position="56"/>
    </location>
</feature>
<dbReference type="Proteomes" id="UP001165641">
    <property type="component" value="Unassembled WGS sequence"/>
</dbReference>
<comment type="subcellular location">
    <subcellularLocation>
        <location evidence="1 6">Cell membrane</location>
        <topology evidence="1 6">Multi-pass membrane protein</topology>
    </subcellularLocation>
</comment>
<reference evidence="8" key="1">
    <citation type="submission" date="2022-12" db="EMBL/GenBank/DDBJ databases">
        <title>Paracoccus onchidii sp. nov., isolated from a marine invertebrate from the South China Sea.</title>
        <authorList>
            <person name="Xu S."/>
            <person name="Liu Z."/>
            <person name="Xu Y."/>
        </authorList>
    </citation>
    <scope>NUCLEOTIDE SEQUENCE</scope>
    <source>
        <strain evidence="8">Z330</strain>
    </source>
</reference>
<feature type="transmembrane region" description="Helical" evidence="6">
    <location>
        <begin position="63"/>
        <end position="85"/>
    </location>
</feature>
<evidence type="ECO:0000256" key="1">
    <source>
        <dbReference type="ARBA" id="ARBA00004651"/>
    </source>
</evidence>
<evidence type="ECO:0000256" key="6">
    <source>
        <dbReference type="RuleBase" id="RU363032"/>
    </source>
</evidence>
<comment type="caution">
    <text evidence="8">The sequence shown here is derived from an EMBL/GenBank/DDBJ whole genome shotgun (WGS) entry which is preliminary data.</text>
</comment>
<feature type="transmembrane region" description="Helical" evidence="6">
    <location>
        <begin position="314"/>
        <end position="334"/>
    </location>
</feature>
<evidence type="ECO:0000256" key="5">
    <source>
        <dbReference type="ARBA" id="ARBA00023136"/>
    </source>
</evidence>
<accession>A0ABT4ZCA7</accession>
<dbReference type="PANTHER" id="PTHR30177:SF30">
    <property type="entry name" value="GLYCINE BETAINE UPTAKE SYSTEM PERMEASE PROTEIN YEHY"/>
    <property type="match status" value="1"/>
</dbReference>
<dbReference type="PANTHER" id="PTHR30177">
    <property type="entry name" value="GLYCINE BETAINE/L-PROLINE TRANSPORT SYSTEM PERMEASE PROTEIN PROW"/>
    <property type="match status" value="1"/>
</dbReference>
<evidence type="ECO:0000259" key="7">
    <source>
        <dbReference type="PROSITE" id="PS50928"/>
    </source>
</evidence>
<feature type="transmembrane region" description="Helical" evidence="6">
    <location>
        <begin position="287"/>
        <end position="308"/>
    </location>
</feature>
<keyword evidence="5 6" id="KW-0472">Membrane</keyword>
<dbReference type="Gene3D" id="1.10.3720.10">
    <property type="entry name" value="MetI-like"/>
    <property type="match status" value="1"/>
</dbReference>
<feature type="transmembrane region" description="Helical" evidence="6">
    <location>
        <begin position="246"/>
        <end position="266"/>
    </location>
</feature>